<dbReference type="EMBL" id="JAGPXF010000003">
    <property type="protein sequence ID" value="KAH7251105.1"/>
    <property type="molecule type" value="Genomic_DNA"/>
</dbReference>
<reference evidence="1" key="1">
    <citation type="journal article" date="2021" name="Nat. Commun.">
        <title>Genetic determinants of endophytism in the Arabidopsis root mycobiome.</title>
        <authorList>
            <person name="Mesny F."/>
            <person name="Miyauchi S."/>
            <person name="Thiergart T."/>
            <person name="Pickel B."/>
            <person name="Atanasova L."/>
            <person name="Karlsson M."/>
            <person name="Huettel B."/>
            <person name="Barry K.W."/>
            <person name="Haridas S."/>
            <person name="Chen C."/>
            <person name="Bauer D."/>
            <person name="Andreopoulos W."/>
            <person name="Pangilinan J."/>
            <person name="LaButti K."/>
            <person name="Riley R."/>
            <person name="Lipzen A."/>
            <person name="Clum A."/>
            <person name="Drula E."/>
            <person name="Henrissat B."/>
            <person name="Kohler A."/>
            <person name="Grigoriev I.V."/>
            <person name="Martin F.M."/>
            <person name="Hacquard S."/>
        </authorList>
    </citation>
    <scope>NUCLEOTIDE SEQUENCE</scope>
    <source>
        <strain evidence="1">MPI-SDFR-AT-0068</strain>
    </source>
</reference>
<organism evidence="1 2">
    <name type="scientific">Fusarium tricinctum</name>
    <dbReference type="NCBI Taxonomy" id="61284"/>
    <lineage>
        <taxon>Eukaryota</taxon>
        <taxon>Fungi</taxon>
        <taxon>Dikarya</taxon>
        <taxon>Ascomycota</taxon>
        <taxon>Pezizomycotina</taxon>
        <taxon>Sordariomycetes</taxon>
        <taxon>Hypocreomycetidae</taxon>
        <taxon>Hypocreales</taxon>
        <taxon>Nectriaceae</taxon>
        <taxon>Fusarium</taxon>
        <taxon>Fusarium tricinctum species complex</taxon>
    </lineage>
</organism>
<gene>
    <name evidence="1" type="ORF">BKA59DRAFT_124546</name>
</gene>
<evidence type="ECO:0000313" key="2">
    <source>
        <dbReference type="Proteomes" id="UP000813427"/>
    </source>
</evidence>
<dbReference type="AlphaFoldDB" id="A0A8K0S119"/>
<dbReference type="Proteomes" id="UP000813427">
    <property type="component" value="Unassembled WGS sequence"/>
</dbReference>
<accession>A0A8K0S119</accession>
<proteinExistence type="predicted"/>
<keyword evidence="2" id="KW-1185">Reference proteome</keyword>
<name>A0A8K0S119_9HYPO</name>
<protein>
    <submittedName>
        <fullName evidence="1">Uncharacterized protein</fullName>
    </submittedName>
</protein>
<dbReference type="OrthoDB" id="5410365at2759"/>
<sequence>MSGRERKYFVLRDPLSVTEADSLLGRLVTSTTSPLDRFAPCPDPRRPPHNTNDILPCILPQPDISTSCDQTITIAKDHGFSVQLSALLNVKLSRNGEETIRLESDLVKKYTLRSPEIDFELLMENEDYAKDARDLLEKTKGNRAYFITGFITASEATWSTEKTTGRGGGFDSTVPTGQACGIPDSGFLNIGFGANRFTSNTQSYTRYIAQEHIFAISYHTVELSSKRVWPSMDVSYSTVLTGPKKAKAYHLAMGTGDDDDLGEVEWDSDDEDGSVYELKAEKPQEEQFEVLLSKII</sequence>
<comment type="caution">
    <text evidence="1">The sequence shown here is derived from an EMBL/GenBank/DDBJ whole genome shotgun (WGS) entry which is preliminary data.</text>
</comment>
<evidence type="ECO:0000313" key="1">
    <source>
        <dbReference type="EMBL" id="KAH7251105.1"/>
    </source>
</evidence>